<dbReference type="PANTHER" id="PTHR48228:SF5">
    <property type="entry name" value="ALPHA-METHYLACYL-COA RACEMASE"/>
    <property type="match status" value="1"/>
</dbReference>
<reference evidence="2 3" key="1">
    <citation type="submission" date="2022-10" db="EMBL/GenBank/DDBJ databases">
        <authorList>
            <person name="Xie J."/>
            <person name="Shen N."/>
        </authorList>
    </citation>
    <scope>NUCLEOTIDE SEQUENCE [LARGE SCALE GENOMIC DNA]</scope>
    <source>
        <strain evidence="2 3">YIM65594</strain>
    </source>
</reference>
<dbReference type="GO" id="GO:0016740">
    <property type="term" value="F:transferase activity"/>
    <property type="evidence" value="ECO:0007669"/>
    <property type="project" value="UniProtKB-KW"/>
</dbReference>
<comment type="caution">
    <text evidence="2">The sequence shown here is derived from an EMBL/GenBank/DDBJ whole genome shotgun (WGS) entry which is preliminary data.</text>
</comment>
<organism evidence="2 3">
    <name type="scientific">Streptomyces endophyticus</name>
    <dbReference type="NCBI Taxonomy" id="714166"/>
    <lineage>
        <taxon>Bacteria</taxon>
        <taxon>Bacillati</taxon>
        <taxon>Actinomycetota</taxon>
        <taxon>Actinomycetes</taxon>
        <taxon>Kitasatosporales</taxon>
        <taxon>Streptomycetaceae</taxon>
        <taxon>Streptomyces</taxon>
    </lineage>
</organism>
<dbReference type="InterPro" id="IPR023606">
    <property type="entry name" value="CoA-Trfase_III_dom_1_sf"/>
</dbReference>
<protein>
    <submittedName>
        <fullName evidence="2">CoA transferase</fullName>
    </submittedName>
</protein>
<dbReference type="PANTHER" id="PTHR48228">
    <property type="entry name" value="SUCCINYL-COA--D-CITRAMALATE COA-TRANSFERASE"/>
    <property type="match status" value="1"/>
</dbReference>
<dbReference type="InterPro" id="IPR003673">
    <property type="entry name" value="CoA-Trfase_fam_III"/>
</dbReference>
<evidence type="ECO:0000313" key="3">
    <source>
        <dbReference type="Proteomes" id="UP001354931"/>
    </source>
</evidence>
<dbReference type="EMBL" id="JAOZYC010000136">
    <property type="protein sequence ID" value="MEB8340724.1"/>
    <property type="molecule type" value="Genomic_DNA"/>
</dbReference>
<dbReference type="InterPro" id="IPR050509">
    <property type="entry name" value="CoA-transferase_III"/>
</dbReference>
<evidence type="ECO:0000313" key="2">
    <source>
        <dbReference type="EMBL" id="MEB8340724.1"/>
    </source>
</evidence>
<dbReference type="Gene3D" id="3.40.50.10540">
    <property type="entry name" value="Crotonobetainyl-coa:carnitine coa-transferase, domain 1"/>
    <property type="match status" value="1"/>
</dbReference>
<dbReference type="Pfam" id="PF02515">
    <property type="entry name" value="CoA_transf_3"/>
    <property type="match status" value="1"/>
</dbReference>
<proteinExistence type="predicted"/>
<feature type="region of interest" description="Disordered" evidence="1">
    <location>
        <begin position="402"/>
        <end position="422"/>
    </location>
</feature>
<accession>A0ABU6F9S8</accession>
<name>A0ABU6F9S8_9ACTN</name>
<evidence type="ECO:0000256" key="1">
    <source>
        <dbReference type="SAM" id="MobiDB-lite"/>
    </source>
</evidence>
<dbReference type="RefSeq" id="WP_326019608.1">
    <property type="nucleotide sequence ID" value="NZ_JAOZYC010000136.1"/>
</dbReference>
<dbReference type="Gene3D" id="3.30.1540.10">
    <property type="entry name" value="formyl-coa transferase, domain 3"/>
    <property type="match status" value="1"/>
</dbReference>
<dbReference type="InterPro" id="IPR044855">
    <property type="entry name" value="CoA-Trfase_III_dom3_sf"/>
</dbReference>
<gene>
    <name evidence="2" type="ORF">OKJ99_24815</name>
</gene>
<keyword evidence="2" id="KW-0808">Transferase</keyword>
<dbReference type="SUPFAM" id="SSF89796">
    <property type="entry name" value="CoA-transferase family III (CaiB/BaiF)"/>
    <property type="match status" value="1"/>
</dbReference>
<keyword evidence="3" id="KW-1185">Reference proteome</keyword>
<sequence length="422" mass="44902">MPHPTASRSRPLEGMRIVELSSYVASPLGGMTLAQLGADVIRVEPLNGAPDRTRHPLADSGTSLYWSGLNKGKRALEVDLRSEEGRELVAGLATGGGPGGGIVIANSERYQDLSYEALAARRPDLIHVLLTGRRDGSAAVDYTVQAATGFPQLTGPESTPDPVNHLMPAWDVAAGLYLAVGLLAAERHRLRTGEGQQVRVALEDVALATAGNLGYLAEAQLDRAPRARAGNYVYGTFGRDFATADGGRLMVVALTTRHWQGLLAATGLTEAVEAVGRALGADLSDEFERYTHRKVLGELLAGWFAAHSLAEAQEALAGTRVLWSTYRSFADLAADDAQLLRENPLMARVGQDGIPAHWAPGSPVVMDRTQSAPAPSPTVGEHTDDVLRTELGLGESELEKLGEAGVIRPRRARRPFTTTTGS</sequence>
<dbReference type="Proteomes" id="UP001354931">
    <property type="component" value="Unassembled WGS sequence"/>
</dbReference>